<dbReference type="RefSeq" id="XP_033442860.1">
    <property type="nucleotide sequence ID" value="XM_033597344.1"/>
</dbReference>
<reference evidence="1" key="1">
    <citation type="journal article" date="2020" name="Stud. Mycol.">
        <title>101 Dothideomycetes genomes: a test case for predicting lifestyles and emergence of pathogens.</title>
        <authorList>
            <person name="Haridas S."/>
            <person name="Albert R."/>
            <person name="Binder M."/>
            <person name="Bloem J."/>
            <person name="Labutti K."/>
            <person name="Salamov A."/>
            <person name="Andreopoulos B."/>
            <person name="Baker S."/>
            <person name="Barry K."/>
            <person name="Bills G."/>
            <person name="Bluhm B."/>
            <person name="Cannon C."/>
            <person name="Castanera R."/>
            <person name="Culley D."/>
            <person name="Daum C."/>
            <person name="Ezra D."/>
            <person name="Gonzalez J."/>
            <person name="Henrissat B."/>
            <person name="Kuo A."/>
            <person name="Liang C."/>
            <person name="Lipzen A."/>
            <person name="Lutzoni F."/>
            <person name="Magnuson J."/>
            <person name="Mondo S."/>
            <person name="Nolan M."/>
            <person name="Ohm R."/>
            <person name="Pangilinan J."/>
            <person name="Park H.-J."/>
            <person name="Ramirez L."/>
            <person name="Alfaro M."/>
            <person name="Sun H."/>
            <person name="Tritt A."/>
            <person name="Yoshinaga Y."/>
            <person name="Zwiers L.-H."/>
            <person name="Turgeon B."/>
            <person name="Goodwin S."/>
            <person name="Spatafora J."/>
            <person name="Crous P."/>
            <person name="Grigoriev I."/>
        </authorList>
    </citation>
    <scope>NUCLEOTIDE SEQUENCE</scope>
    <source>
        <strain evidence="1">CBS 183.55</strain>
    </source>
</reference>
<protein>
    <submittedName>
        <fullName evidence="1">Uncharacterized protein</fullName>
    </submittedName>
</protein>
<proteinExistence type="predicted"/>
<organism evidence="1 2">
    <name type="scientific">Didymella exigua CBS 183.55</name>
    <dbReference type="NCBI Taxonomy" id="1150837"/>
    <lineage>
        <taxon>Eukaryota</taxon>
        <taxon>Fungi</taxon>
        <taxon>Dikarya</taxon>
        <taxon>Ascomycota</taxon>
        <taxon>Pezizomycotina</taxon>
        <taxon>Dothideomycetes</taxon>
        <taxon>Pleosporomycetidae</taxon>
        <taxon>Pleosporales</taxon>
        <taxon>Pleosporineae</taxon>
        <taxon>Didymellaceae</taxon>
        <taxon>Didymella</taxon>
    </lineage>
</organism>
<dbReference type="AlphaFoldDB" id="A0A6A5R9U5"/>
<accession>A0A6A5R9U5</accession>
<evidence type="ECO:0000313" key="2">
    <source>
        <dbReference type="Proteomes" id="UP000800082"/>
    </source>
</evidence>
<gene>
    <name evidence="1" type="ORF">M421DRAFT_77664</name>
</gene>
<dbReference type="Proteomes" id="UP000800082">
    <property type="component" value="Unassembled WGS sequence"/>
</dbReference>
<sequence>LIPLGGEMIKAVSPFKDSTAAGRLLSKRGHGGYMTCCGKRSRCISMENCAKLLAS</sequence>
<feature type="non-terminal residue" evidence="1">
    <location>
        <position position="1"/>
    </location>
</feature>
<keyword evidence="2" id="KW-1185">Reference proteome</keyword>
<dbReference type="OrthoDB" id="4179687at2759"/>
<evidence type="ECO:0000313" key="1">
    <source>
        <dbReference type="EMBL" id="KAF1922607.1"/>
    </source>
</evidence>
<name>A0A6A5R9U5_9PLEO</name>
<dbReference type="EMBL" id="ML979020">
    <property type="protein sequence ID" value="KAF1922607.1"/>
    <property type="molecule type" value="Genomic_DNA"/>
</dbReference>
<dbReference type="GeneID" id="54355011"/>